<evidence type="ECO:0000313" key="5">
    <source>
        <dbReference type="Proteomes" id="UP000177208"/>
    </source>
</evidence>
<evidence type="ECO:0000259" key="3">
    <source>
        <dbReference type="PROSITE" id="PS51084"/>
    </source>
</evidence>
<reference evidence="4 5" key="1">
    <citation type="journal article" date="2016" name="Nat. Commun.">
        <title>Thousands of microbial genomes shed light on interconnected biogeochemical processes in an aquifer system.</title>
        <authorList>
            <person name="Anantharaman K."/>
            <person name="Brown C.T."/>
            <person name="Hug L.A."/>
            <person name="Sharon I."/>
            <person name="Castelle C.J."/>
            <person name="Probst A.J."/>
            <person name="Thomas B.C."/>
            <person name="Singh A."/>
            <person name="Wilkins M.J."/>
            <person name="Karaoz U."/>
            <person name="Brodie E.L."/>
            <person name="Williams K.H."/>
            <person name="Hubbard S.S."/>
            <person name="Banfield J.F."/>
        </authorList>
    </citation>
    <scope>NUCLEOTIDE SEQUENCE [LARGE SCALE GENOMIC DNA]</scope>
</reference>
<dbReference type="GO" id="GO:0009117">
    <property type="term" value="P:nucleotide metabolic process"/>
    <property type="evidence" value="ECO:0007669"/>
    <property type="project" value="TreeGrafter"/>
</dbReference>
<feature type="domain" description="HIT" evidence="3">
    <location>
        <begin position="5"/>
        <end position="105"/>
    </location>
</feature>
<dbReference type="PANTHER" id="PTHR46648:SF1">
    <property type="entry name" value="ADENOSINE 5'-MONOPHOSPHORAMIDASE HNT1"/>
    <property type="match status" value="1"/>
</dbReference>
<gene>
    <name evidence="4" type="ORF">A2774_00145</name>
</gene>
<dbReference type="InterPro" id="IPR001310">
    <property type="entry name" value="Histidine_triad_HIT"/>
</dbReference>
<name>A0A1F7GCT1_9BACT</name>
<accession>A0A1F7GCT1</accession>
<evidence type="ECO:0000256" key="1">
    <source>
        <dbReference type="PIRSR" id="PIRSR601310-1"/>
    </source>
</evidence>
<evidence type="ECO:0000313" key="4">
    <source>
        <dbReference type="EMBL" id="OGK16696.1"/>
    </source>
</evidence>
<dbReference type="SUPFAM" id="SSF54197">
    <property type="entry name" value="HIT-like"/>
    <property type="match status" value="1"/>
</dbReference>
<comment type="caution">
    <text evidence="2">Lacks conserved residue(s) required for the propagation of feature annotation.</text>
</comment>
<protein>
    <recommendedName>
        <fullName evidence="3">HIT domain-containing protein</fullName>
    </recommendedName>
</protein>
<dbReference type="GO" id="GO:0003824">
    <property type="term" value="F:catalytic activity"/>
    <property type="evidence" value="ECO:0007669"/>
    <property type="project" value="InterPro"/>
</dbReference>
<dbReference type="PROSITE" id="PS51084">
    <property type="entry name" value="HIT_2"/>
    <property type="match status" value="1"/>
</dbReference>
<dbReference type="PRINTS" id="PR00332">
    <property type="entry name" value="HISTRIAD"/>
</dbReference>
<dbReference type="Pfam" id="PF01230">
    <property type="entry name" value="HIT"/>
    <property type="match status" value="1"/>
</dbReference>
<dbReference type="InterPro" id="IPR036265">
    <property type="entry name" value="HIT-like_sf"/>
</dbReference>
<dbReference type="Gene3D" id="3.30.428.10">
    <property type="entry name" value="HIT-like"/>
    <property type="match status" value="1"/>
</dbReference>
<dbReference type="EMBL" id="MFZG01000019">
    <property type="protein sequence ID" value="OGK16696.1"/>
    <property type="molecule type" value="Genomic_DNA"/>
</dbReference>
<dbReference type="AlphaFoldDB" id="A0A1F7GCT1"/>
<organism evidence="4 5">
    <name type="scientific">Candidatus Roizmanbacteria bacterium RIFCSPHIGHO2_01_FULL_39_12c</name>
    <dbReference type="NCBI Taxonomy" id="1802031"/>
    <lineage>
        <taxon>Bacteria</taxon>
        <taxon>Candidatus Roizmaniibacteriota</taxon>
    </lineage>
</organism>
<dbReference type="PANTHER" id="PTHR46648">
    <property type="entry name" value="HIT FAMILY PROTEIN 1"/>
    <property type="match status" value="1"/>
</dbReference>
<dbReference type="Proteomes" id="UP000177208">
    <property type="component" value="Unassembled WGS sequence"/>
</dbReference>
<feature type="active site" description="Tele-AMP-histidine intermediate" evidence="1">
    <location>
        <position position="92"/>
    </location>
</feature>
<dbReference type="InterPro" id="IPR011146">
    <property type="entry name" value="HIT-like"/>
</dbReference>
<sequence>MKNCVFCKIVKGELPSYKVYEVENFFGFLDHNPLNPGNSLLIPKKHYRWVYDIPEFGEYWEAARKIALATQKIVKSHSINFLTLGYEVSHAHIRIIPRFDDDGHTDGIRLSAVKKIAKEKMQEIAKKIYKETEKI</sequence>
<proteinExistence type="predicted"/>
<evidence type="ECO:0000256" key="2">
    <source>
        <dbReference type="PROSITE-ProRule" id="PRU00464"/>
    </source>
</evidence>
<comment type="caution">
    <text evidence="4">The sequence shown here is derived from an EMBL/GenBank/DDBJ whole genome shotgun (WGS) entry which is preliminary data.</text>
</comment>